<evidence type="ECO:0000256" key="5">
    <source>
        <dbReference type="SAM" id="MobiDB-lite"/>
    </source>
</evidence>
<feature type="transmembrane region" description="Helical" evidence="6">
    <location>
        <begin position="75"/>
        <end position="99"/>
    </location>
</feature>
<dbReference type="SUPFAM" id="SSF90123">
    <property type="entry name" value="ABC transporter transmembrane region"/>
    <property type="match status" value="1"/>
</dbReference>
<dbReference type="OrthoDB" id="5288404at2"/>
<feature type="region of interest" description="Disordered" evidence="5">
    <location>
        <begin position="316"/>
        <end position="335"/>
    </location>
</feature>
<dbReference type="AlphaFoldDB" id="H6SSK3"/>
<feature type="domain" description="ABC transmembrane type-1" evidence="7">
    <location>
        <begin position="34"/>
        <end position="305"/>
    </location>
</feature>
<dbReference type="Pfam" id="PF00664">
    <property type="entry name" value="ABC_membrane"/>
    <property type="match status" value="1"/>
</dbReference>
<protein>
    <submittedName>
        <fullName evidence="8">ABC transporter, transmembrane region</fullName>
        <ecNumber evidence="8">3.6.3.29</ecNumber>
    </submittedName>
</protein>
<name>H6SSK3_PARPM</name>
<keyword evidence="3 6" id="KW-1133">Transmembrane helix</keyword>
<proteinExistence type="predicted"/>
<keyword evidence="2 6" id="KW-0812">Transmembrane</keyword>
<dbReference type="Proteomes" id="UP000033220">
    <property type="component" value="Chromosome DSM 122"/>
</dbReference>
<comment type="subcellular location">
    <subcellularLocation>
        <location evidence="1">Cell membrane</location>
        <topology evidence="1">Multi-pass membrane protein</topology>
    </subcellularLocation>
</comment>
<evidence type="ECO:0000259" key="7">
    <source>
        <dbReference type="PROSITE" id="PS50929"/>
    </source>
</evidence>
<dbReference type="HOGENOM" id="CLU_000604_84_9_5"/>
<dbReference type="SUPFAM" id="SSF52540">
    <property type="entry name" value="P-loop containing nucleoside triphosphate hydrolases"/>
    <property type="match status" value="1"/>
</dbReference>
<dbReference type="RefSeq" id="WP_014414521.1">
    <property type="nucleotide sequence ID" value="NC_017059.1"/>
</dbReference>
<evidence type="ECO:0000256" key="6">
    <source>
        <dbReference type="SAM" id="Phobius"/>
    </source>
</evidence>
<dbReference type="PROSITE" id="PS50929">
    <property type="entry name" value="ABC_TM1F"/>
    <property type="match status" value="1"/>
</dbReference>
<organism evidence="8 9">
    <name type="scientific">Pararhodospirillum photometricum DSM 122</name>
    <dbReference type="NCBI Taxonomy" id="1150469"/>
    <lineage>
        <taxon>Bacteria</taxon>
        <taxon>Pseudomonadati</taxon>
        <taxon>Pseudomonadota</taxon>
        <taxon>Alphaproteobacteria</taxon>
        <taxon>Rhodospirillales</taxon>
        <taxon>Rhodospirillaceae</taxon>
        <taxon>Pararhodospirillum</taxon>
    </lineage>
</organism>
<evidence type="ECO:0000313" key="9">
    <source>
        <dbReference type="Proteomes" id="UP000033220"/>
    </source>
</evidence>
<dbReference type="Pfam" id="PF00005">
    <property type="entry name" value="ABC_tran"/>
    <property type="match status" value="1"/>
</dbReference>
<dbReference type="EMBL" id="HE663493">
    <property type="protein sequence ID" value="CCG07882.1"/>
    <property type="molecule type" value="Genomic_DNA"/>
</dbReference>
<dbReference type="InterPro" id="IPR039421">
    <property type="entry name" value="Type_1_exporter"/>
</dbReference>
<dbReference type="GO" id="GO:0005524">
    <property type="term" value="F:ATP binding"/>
    <property type="evidence" value="ECO:0007669"/>
    <property type="project" value="InterPro"/>
</dbReference>
<keyword evidence="4 6" id="KW-0472">Membrane</keyword>
<evidence type="ECO:0000256" key="4">
    <source>
        <dbReference type="ARBA" id="ARBA00023136"/>
    </source>
</evidence>
<evidence type="ECO:0000256" key="3">
    <source>
        <dbReference type="ARBA" id="ARBA00022989"/>
    </source>
</evidence>
<dbReference type="KEGG" id="rpm:RSPPHO_01256"/>
<evidence type="ECO:0000313" key="8">
    <source>
        <dbReference type="EMBL" id="CCG07882.1"/>
    </source>
</evidence>
<feature type="transmembrane region" description="Helical" evidence="6">
    <location>
        <begin position="32"/>
        <end position="55"/>
    </location>
</feature>
<feature type="transmembrane region" description="Helical" evidence="6">
    <location>
        <begin position="161"/>
        <end position="180"/>
    </location>
</feature>
<accession>H6SSK3</accession>
<gene>
    <name evidence="8" type="ORF">RSPPHO_01256</name>
</gene>
<dbReference type="PANTHER" id="PTHR24221:SF590">
    <property type="entry name" value="COMPONENT LINKED WITH THE ASSEMBLY OF CYTOCHROME' TRANSPORT TRANSMEMBRANE ATP-BINDING PROTEIN ABC TRANSPORTER CYDD-RELATED"/>
    <property type="match status" value="1"/>
</dbReference>
<dbReference type="GO" id="GO:0016887">
    <property type="term" value="F:ATP hydrolysis activity"/>
    <property type="evidence" value="ECO:0007669"/>
    <property type="project" value="InterPro"/>
</dbReference>
<dbReference type="PANTHER" id="PTHR24221">
    <property type="entry name" value="ATP-BINDING CASSETTE SUB-FAMILY B"/>
    <property type="match status" value="1"/>
</dbReference>
<dbReference type="GO" id="GO:0140359">
    <property type="term" value="F:ABC-type transporter activity"/>
    <property type="evidence" value="ECO:0007669"/>
    <property type="project" value="InterPro"/>
</dbReference>
<evidence type="ECO:0000256" key="1">
    <source>
        <dbReference type="ARBA" id="ARBA00004651"/>
    </source>
</evidence>
<dbReference type="InterPro" id="IPR003439">
    <property type="entry name" value="ABC_transporter-like_ATP-bd"/>
</dbReference>
<dbReference type="InterPro" id="IPR027417">
    <property type="entry name" value="P-loop_NTPase"/>
</dbReference>
<feature type="transmembrane region" description="Helical" evidence="6">
    <location>
        <begin position="137"/>
        <end position="155"/>
    </location>
</feature>
<reference evidence="8 9" key="1">
    <citation type="submission" date="2012-02" db="EMBL/GenBank/DDBJ databases">
        <title>Shotgun genome sequence of Phaeospirillum photometricum DSM 122.</title>
        <authorList>
            <person name="Duquesne K."/>
            <person name="Sturgis J."/>
        </authorList>
    </citation>
    <scope>NUCLEOTIDE SEQUENCE [LARGE SCALE GENOMIC DNA]</scope>
    <source>
        <strain evidence="9">DSM122</strain>
    </source>
</reference>
<dbReference type="Gene3D" id="3.40.50.300">
    <property type="entry name" value="P-loop containing nucleotide triphosphate hydrolases"/>
    <property type="match status" value="1"/>
</dbReference>
<sequence length="484" mass="50917">MTTNTPGAGEGTPSPDPAKALLQRVGRELRPLLWALAGVQALAGGLLIALAWLLAGALNDVVIHGQQPEGQTLAWVAGLGLTRALALGAGAWLAGQLGARAGLALRRRLVGTALPAGEAAFLVVEGVEAVEPFFARYWPASVQAVLLPFAVLAVVVPLDGISAAVLAVTAPLIPLFMVLIGDRAGRLNVAQWAAMTRLSAYFLDVVRALPVLRAFGAVAAEATRLGQGAQEWRDVTVRVLRVAFLSSLVLEFLATLGIALVAVFIGFRLFWGEMGYERGLFLLLLAPEFYAPLRQLGAHYHARMEALAAAQRLDAPPRDLSPSAAEPSRPPRTQGARIEMQGVRFRHPGGGGVEDLSLVLEPGSLTVVVGPSGAGKSTLLGLLRGRLSPQAGQILVEGRPLEGERDRPMWVPQQPHLFAGSLEDVLRLGGPDASPAALVEALRLAAAEEVVAAKAGGGWPTGWARAASGFRGARSVGWRWRAPF</sequence>
<dbReference type="EC" id="3.6.3.29" evidence="8"/>
<dbReference type="GO" id="GO:0005886">
    <property type="term" value="C:plasma membrane"/>
    <property type="evidence" value="ECO:0007669"/>
    <property type="project" value="UniProtKB-SubCell"/>
</dbReference>
<dbReference type="InterPro" id="IPR011527">
    <property type="entry name" value="ABC1_TM_dom"/>
</dbReference>
<evidence type="ECO:0000256" key="2">
    <source>
        <dbReference type="ARBA" id="ARBA00022692"/>
    </source>
</evidence>
<keyword evidence="8" id="KW-0378">Hydrolase</keyword>
<dbReference type="InterPro" id="IPR036640">
    <property type="entry name" value="ABC1_TM_sf"/>
</dbReference>
<feature type="transmembrane region" description="Helical" evidence="6">
    <location>
        <begin position="242"/>
        <end position="271"/>
    </location>
</feature>
<dbReference type="STRING" id="1150469.RSPPHO_01256"/>
<dbReference type="Gene3D" id="1.20.1560.10">
    <property type="entry name" value="ABC transporter type 1, transmembrane domain"/>
    <property type="match status" value="1"/>
</dbReference>
<keyword evidence="9" id="KW-1185">Reference proteome</keyword>
<dbReference type="PATRIC" id="fig|1150469.3.peg.1416"/>
<dbReference type="eggNOG" id="COG4988">
    <property type="taxonomic scope" value="Bacteria"/>
</dbReference>
<dbReference type="CDD" id="cd18584">
    <property type="entry name" value="ABC_6TM_AarD_CydD"/>
    <property type="match status" value="1"/>
</dbReference>